<dbReference type="InterPro" id="IPR007846">
    <property type="entry name" value="RRM_NUP35_dom"/>
</dbReference>
<keyword evidence="3 9" id="KW-0813">Transport</keyword>
<evidence type="ECO:0000256" key="8">
    <source>
        <dbReference type="ARBA" id="ARBA00023242"/>
    </source>
</evidence>
<dbReference type="PANTHER" id="PTHR21527:SF6">
    <property type="entry name" value="NUCLEOPORIN NUP35"/>
    <property type="match status" value="1"/>
</dbReference>
<evidence type="ECO:0000313" key="11">
    <source>
        <dbReference type="EMBL" id="PVD34006.1"/>
    </source>
</evidence>
<evidence type="ECO:0000256" key="9">
    <source>
        <dbReference type="PIRNR" id="PIRNR038119"/>
    </source>
</evidence>
<dbReference type="GO" id="GO:0006607">
    <property type="term" value="P:NLS-bearing protein import into nucleus"/>
    <property type="evidence" value="ECO:0007669"/>
    <property type="project" value="TreeGrafter"/>
</dbReference>
<accession>A0A2T7PKP3</accession>
<dbReference type="GO" id="GO:0031965">
    <property type="term" value="C:nuclear membrane"/>
    <property type="evidence" value="ECO:0007669"/>
    <property type="project" value="InterPro"/>
</dbReference>
<feature type="domain" description="RRM Nup35-type" evidence="10">
    <location>
        <begin position="133"/>
        <end position="213"/>
    </location>
</feature>
<dbReference type="STRING" id="400727.A0A2T7PKP3"/>
<dbReference type="Pfam" id="PF05172">
    <property type="entry name" value="RRM_Nup35"/>
    <property type="match status" value="1"/>
</dbReference>
<keyword evidence="8 9" id="KW-0539">Nucleus</keyword>
<evidence type="ECO:0000256" key="5">
    <source>
        <dbReference type="ARBA" id="ARBA00022927"/>
    </source>
</evidence>
<sequence>MTTSPSAVGPGHGHSQSQFLPGKAMDCLHPIFHFLCRNIPKPEVAKCRGGGPPVRGIFSGSDQTCVVSSPVQVRPGSAAGRVGTPGPPTSGLLGTPTTARGELSISQNLTLPISPTQLDPFYTQGESLKPDDILDETWVTIFGFPPGATSFILQQFSQYGNILKHVLSAEGNWMHVHFQSKLQAKKALSKNGKVYGGRMMIGVLPCIDKSVMEDKENVTLASTPMTPQAMSTELNVSARGTGTPIRPLTAAYAASRSEYEVLKNKPTPRKDQGIVSMVKEYMFGW</sequence>
<dbReference type="AlphaFoldDB" id="A0A2T7PKP3"/>
<dbReference type="EMBL" id="PZQS01000003">
    <property type="protein sequence ID" value="PVD34006.1"/>
    <property type="molecule type" value="Genomic_DNA"/>
</dbReference>
<evidence type="ECO:0000256" key="4">
    <source>
        <dbReference type="ARBA" id="ARBA00022816"/>
    </source>
</evidence>
<evidence type="ECO:0000256" key="3">
    <source>
        <dbReference type="ARBA" id="ARBA00022448"/>
    </source>
</evidence>
<dbReference type="GO" id="GO:0006999">
    <property type="term" value="P:nuclear pore organization"/>
    <property type="evidence" value="ECO:0007669"/>
    <property type="project" value="TreeGrafter"/>
</dbReference>
<dbReference type="InterPro" id="IPR017389">
    <property type="entry name" value="Nucleoporin_NUP53"/>
</dbReference>
<keyword evidence="5 9" id="KW-0653">Protein transport</keyword>
<dbReference type="GO" id="GO:0005543">
    <property type="term" value="F:phospholipid binding"/>
    <property type="evidence" value="ECO:0007669"/>
    <property type="project" value="TreeGrafter"/>
</dbReference>
<evidence type="ECO:0000256" key="6">
    <source>
        <dbReference type="ARBA" id="ARBA00023010"/>
    </source>
</evidence>
<dbReference type="GO" id="GO:0017056">
    <property type="term" value="F:structural constituent of nuclear pore"/>
    <property type="evidence" value="ECO:0007669"/>
    <property type="project" value="InterPro"/>
</dbReference>
<dbReference type="GO" id="GO:0051028">
    <property type="term" value="P:mRNA transport"/>
    <property type="evidence" value="ECO:0007669"/>
    <property type="project" value="UniProtKB-UniRule"/>
</dbReference>
<dbReference type="SUPFAM" id="SSF54928">
    <property type="entry name" value="RNA-binding domain, RBD"/>
    <property type="match status" value="1"/>
</dbReference>
<proteinExistence type="inferred from homology"/>
<dbReference type="PANTHER" id="PTHR21527">
    <property type="entry name" value="NUCLEOPORIN NUP35"/>
    <property type="match status" value="1"/>
</dbReference>
<dbReference type="FunFam" id="3.30.70.330:FF:000095">
    <property type="entry name" value="Putative Nucleoporin NUP53"/>
    <property type="match status" value="1"/>
</dbReference>
<dbReference type="InterPro" id="IPR012677">
    <property type="entry name" value="Nucleotide-bd_a/b_plait_sf"/>
</dbReference>
<keyword evidence="12" id="KW-1185">Reference proteome</keyword>
<evidence type="ECO:0000313" key="12">
    <source>
        <dbReference type="Proteomes" id="UP000245119"/>
    </source>
</evidence>
<dbReference type="OrthoDB" id="3365060at2759"/>
<dbReference type="CDD" id="cd12722">
    <property type="entry name" value="RRM_Nup53"/>
    <property type="match status" value="1"/>
</dbReference>
<organism evidence="11 12">
    <name type="scientific">Pomacea canaliculata</name>
    <name type="common">Golden apple snail</name>
    <dbReference type="NCBI Taxonomy" id="400727"/>
    <lineage>
        <taxon>Eukaryota</taxon>
        <taxon>Metazoa</taxon>
        <taxon>Spiralia</taxon>
        <taxon>Lophotrochozoa</taxon>
        <taxon>Mollusca</taxon>
        <taxon>Gastropoda</taxon>
        <taxon>Caenogastropoda</taxon>
        <taxon>Architaenioglossa</taxon>
        <taxon>Ampullarioidea</taxon>
        <taxon>Ampullariidae</taxon>
        <taxon>Pomacea</taxon>
    </lineage>
</organism>
<comment type="subcellular location">
    <subcellularLocation>
        <location evidence="1 9">Nucleus</location>
        <location evidence="1 9">Nuclear pore complex</location>
    </subcellularLocation>
</comment>
<keyword evidence="7 9" id="KW-0906">Nuclear pore complex</keyword>
<name>A0A2T7PKP3_POMCA</name>
<dbReference type="InterPro" id="IPR035979">
    <property type="entry name" value="RBD_domain_sf"/>
</dbReference>
<keyword evidence="6 9" id="KW-0811">Translocation</keyword>
<reference evidence="11 12" key="1">
    <citation type="submission" date="2018-04" db="EMBL/GenBank/DDBJ databases">
        <title>The genome of golden apple snail Pomacea canaliculata provides insight into stress tolerance and invasive adaptation.</title>
        <authorList>
            <person name="Liu C."/>
            <person name="Liu B."/>
            <person name="Ren Y."/>
            <person name="Zhang Y."/>
            <person name="Wang H."/>
            <person name="Li S."/>
            <person name="Jiang F."/>
            <person name="Yin L."/>
            <person name="Zhang G."/>
            <person name="Qian W."/>
            <person name="Fan W."/>
        </authorList>
    </citation>
    <scope>NUCLEOTIDE SEQUENCE [LARGE SCALE GENOMIC DNA]</scope>
    <source>
        <strain evidence="11">SZHN2017</strain>
        <tissue evidence="11">Muscle</tissue>
    </source>
</reference>
<evidence type="ECO:0000256" key="2">
    <source>
        <dbReference type="ARBA" id="ARBA00009454"/>
    </source>
</evidence>
<dbReference type="GO" id="GO:0044613">
    <property type="term" value="C:nuclear pore central transport channel"/>
    <property type="evidence" value="ECO:0007669"/>
    <property type="project" value="TreeGrafter"/>
</dbReference>
<evidence type="ECO:0000259" key="10">
    <source>
        <dbReference type="PROSITE" id="PS51472"/>
    </source>
</evidence>
<comment type="function">
    <text evidence="9">Functions as a component of the nuclear pore complex (NPC).</text>
</comment>
<dbReference type="Gene3D" id="3.30.70.330">
    <property type="match status" value="1"/>
</dbReference>
<evidence type="ECO:0000256" key="1">
    <source>
        <dbReference type="ARBA" id="ARBA00004567"/>
    </source>
</evidence>
<dbReference type="GO" id="GO:0044615">
    <property type="term" value="C:nuclear pore nuclear basket"/>
    <property type="evidence" value="ECO:0007669"/>
    <property type="project" value="TreeGrafter"/>
</dbReference>
<comment type="caution">
    <text evidence="11">The sequence shown here is derived from an EMBL/GenBank/DDBJ whole genome shotgun (WGS) entry which is preliminary data.</text>
</comment>
<dbReference type="PROSITE" id="PS51472">
    <property type="entry name" value="RRM_NUP35"/>
    <property type="match status" value="1"/>
</dbReference>
<gene>
    <name evidence="11" type="ORF">C0Q70_05268</name>
</gene>
<dbReference type="Proteomes" id="UP000245119">
    <property type="component" value="Linkage Group LG3"/>
</dbReference>
<dbReference type="PIRSF" id="PIRSF038119">
    <property type="entry name" value="Nucleoporin_NUP53"/>
    <property type="match status" value="1"/>
</dbReference>
<keyword evidence="4 9" id="KW-0509">mRNA transport</keyword>
<dbReference type="GO" id="GO:0003676">
    <property type="term" value="F:nucleic acid binding"/>
    <property type="evidence" value="ECO:0007669"/>
    <property type="project" value="InterPro"/>
</dbReference>
<protein>
    <recommendedName>
        <fullName evidence="9">Nucleoporin NUP53</fullName>
    </recommendedName>
</protein>
<evidence type="ECO:0000256" key="7">
    <source>
        <dbReference type="ARBA" id="ARBA00023132"/>
    </source>
</evidence>
<comment type="similarity">
    <text evidence="2 9">Belongs to the Nup35 family.</text>
</comment>